<feature type="chain" id="PRO_5043014766" description="Lipoprotein" evidence="2">
    <location>
        <begin position="20"/>
        <end position="303"/>
    </location>
</feature>
<evidence type="ECO:0000313" key="3">
    <source>
        <dbReference type="EMBL" id="MDK6275655.1"/>
    </source>
</evidence>
<evidence type="ECO:0000256" key="1">
    <source>
        <dbReference type="SAM" id="MobiDB-lite"/>
    </source>
</evidence>
<reference evidence="3" key="1">
    <citation type="submission" date="2023-05" db="EMBL/GenBank/DDBJ databases">
        <title>Cataloging the Phylogenetic Diversity of Human Bladder Bacteria.</title>
        <authorList>
            <person name="Du J."/>
        </authorList>
    </citation>
    <scope>NUCLEOTIDE SEQUENCE</scope>
    <source>
        <strain evidence="3">UMB9978</strain>
    </source>
</reference>
<dbReference type="Proteomes" id="UP001240483">
    <property type="component" value="Unassembled WGS sequence"/>
</dbReference>
<dbReference type="EMBL" id="JASODW010000009">
    <property type="protein sequence ID" value="MDK6275655.1"/>
    <property type="molecule type" value="Genomic_DNA"/>
</dbReference>
<dbReference type="AlphaFoldDB" id="A0AAP4FIR5"/>
<comment type="caution">
    <text evidence="3">The sequence shown here is derived from an EMBL/GenBank/DDBJ whole genome shotgun (WGS) entry which is preliminary data.</text>
</comment>
<feature type="region of interest" description="Disordered" evidence="1">
    <location>
        <begin position="28"/>
        <end position="58"/>
    </location>
</feature>
<proteinExistence type="predicted"/>
<protein>
    <recommendedName>
        <fullName evidence="5">Lipoprotein</fullName>
    </recommendedName>
</protein>
<sequence>MKTTKLRAGIAILSLSALALTGCGNGGNGGNNPAPNNGQNSQQPNNGGEQPQPQGQAKPFSEIKNDVQQQLENIESYKLQAEITTSTGTMQLSSTQTVKPALAADMQMKMDIAEKGQKINGGFHIMLVGDQMYMKFDDQLLDQLMSEMGNAPAEMRQRFEGMRGKFMNMPMSASGQNAPKTEDFTEFTDGLDFSQFGEQGEPAQINGQNAFKYSGTKDGAETSVFVDAADGKTVIAIEGNASDLVSEGQANVGNQTTTGQKTQDAKGRARISNINEQFNIQAPPQDQIVDMSELMGSPNGSNF</sequence>
<dbReference type="Gene3D" id="2.50.20.20">
    <property type="match status" value="1"/>
</dbReference>
<name>A0AAP4FIR5_9MICC</name>
<evidence type="ECO:0008006" key="5">
    <source>
        <dbReference type="Google" id="ProtNLM"/>
    </source>
</evidence>
<feature type="compositionally biased region" description="Low complexity" evidence="1">
    <location>
        <begin position="31"/>
        <end position="56"/>
    </location>
</feature>
<keyword evidence="2" id="KW-0732">Signal</keyword>
<accession>A0AAP4FIR5</accession>
<dbReference type="PROSITE" id="PS51257">
    <property type="entry name" value="PROKAR_LIPOPROTEIN"/>
    <property type="match status" value="1"/>
</dbReference>
<gene>
    <name evidence="3" type="ORF">QP116_07925</name>
</gene>
<organism evidence="3 4">
    <name type="scientific">Pseudoglutamicibacter cumminsii</name>
    <dbReference type="NCBI Taxonomy" id="156979"/>
    <lineage>
        <taxon>Bacteria</taxon>
        <taxon>Bacillati</taxon>
        <taxon>Actinomycetota</taxon>
        <taxon>Actinomycetes</taxon>
        <taxon>Micrococcales</taxon>
        <taxon>Micrococcaceae</taxon>
        <taxon>Pseudoglutamicibacter</taxon>
    </lineage>
</organism>
<dbReference type="RefSeq" id="WP_285333395.1">
    <property type="nucleotide sequence ID" value="NZ_JASODW010000009.1"/>
</dbReference>
<evidence type="ECO:0000313" key="4">
    <source>
        <dbReference type="Proteomes" id="UP001240483"/>
    </source>
</evidence>
<feature type="signal peptide" evidence="2">
    <location>
        <begin position="1"/>
        <end position="19"/>
    </location>
</feature>
<evidence type="ECO:0000256" key="2">
    <source>
        <dbReference type="SAM" id="SignalP"/>
    </source>
</evidence>